<dbReference type="PANTHER" id="PTHR24148:SF64">
    <property type="entry name" value="HETEROKARYON INCOMPATIBILITY DOMAIN-CONTAINING PROTEIN"/>
    <property type="match status" value="1"/>
</dbReference>
<accession>A0AA40EWN0</accession>
<name>A0AA40EWN0_9PEZI</name>
<evidence type="ECO:0000313" key="2">
    <source>
        <dbReference type="EMBL" id="KAK0746724.1"/>
    </source>
</evidence>
<evidence type="ECO:0000313" key="3">
    <source>
        <dbReference type="Proteomes" id="UP001172155"/>
    </source>
</evidence>
<dbReference type="AlphaFoldDB" id="A0AA40EWN0"/>
<comment type="caution">
    <text evidence="2">The sequence shown here is derived from an EMBL/GenBank/DDBJ whole genome shotgun (WGS) entry which is preliminary data.</text>
</comment>
<evidence type="ECO:0000259" key="1">
    <source>
        <dbReference type="Pfam" id="PF06985"/>
    </source>
</evidence>
<dbReference type="InterPro" id="IPR010730">
    <property type="entry name" value="HET"/>
</dbReference>
<sequence>MSWANDRRRARPYGPDPAGREIRLFTIDPVGDGIEHIVSCRTSRAWIGSKSFPSWIRPGPQVISVDDEAATSSGQIPMGAYVDCLPHLQYSAISYAHKTWTNADDTRQVLVDGRATKVLRTLYLALRSLRRIAAGVASPDSRVGAFEQHWQTFSATANGTLWFWADAICTDQSSGVDATSQFKLRRFIFQRARRVVAWLPGSNAHHEFELARLEQSVATVKAMDWADVQRLGTQLRAFYIEYQPPQLHRNKSWYPWMDCLAFLDLMREHVIRGNPFGKYPVEYRERVAPDRQRAFSYDFARILASAPIDRLDGVWDYGPGMKFPTALYCNTAFVKSHLAENPHFLQDLLAHSGMGTVGFMRSIMRSTQTRPSWIEDLNSTCTAFPEGIPATYHNCNAKEVHFCSRSFAIDEAQGILHLTALRCGIITHIPLRNTGSVTEDLPDGSARVFIEYVTNILRAYEHPANAPRILFSGGMAPAEAISRLLFHASPYESLQERRSVGRPDVALWAAILALVWVLFDGSPAAADKPQDFCWSESRLYRVRLEVDRMLAWMGRAFPFLPQGFPVIGPGKEAGFEELVEKTMAQGGAAFHVLLGARAHLRDYARSRYRFFETKNKELGIGPPGMREGDELFWCGHADFELVMRPVMGRRHRDGEFLETVANLAMVDLCIM</sequence>
<reference evidence="2" key="1">
    <citation type="submission" date="2023-06" db="EMBL/GenBank/DDBJ databases">
        <title>Genome-scale phylogeny and comparative genomics of the fungal order Sordariales.</title>
        <authorList>
            <consortium name="Lawrence Berkeley National Laboratory"/>
            <person name="Hensen N."/>
            <person name="Bonometti L."/>
            <person name="Westerberg I."/>
            <person name="Brannstrom I.O."/>
            <person name="Guillou S."/>
            <person name="Cros-Aarteil S."/>
            <person name="Calhoun S."/>
            <person name="Haridas S."/>
            <person name="Kuo A."/>
            <person name="Mondo S."/>
            <person name="Pangilinan J."/>
            <person name="Riley R."/>
            <person name="LaButti K."/>
            <person name="Andreopoulos B."/>
            <person name="Lipzen A."/>
            <person name="Chen C."/>
            <person name="Yanf M."/>
            <person name="Daum C."/>
            <person name="Ng V."/>
            <person name="Clum A."/>
            <person name="Steindorff A."/>
            <person name="Ohm R."/>
            <person name="Martin F."/>
            <person name="Silar P."/>
            <person name="Natvig D."/>
            <person name="Lalanne C."/>
            <person name="Gautier V."/>
            <person name="Ament-velasquez S.L."/>
            <person name="Kruys A."/>
            <person name="Hutchinson M.I."/>
            <person name="Powell A.J."/>
            <person name="Barry K."/>
            <person name="Miller A.N."/>
            <person name="Grigoriev I.V."/>
            <person name="Debuchy R."/>
            <person name="Gladieux P."/>
            <person name="Thoren M.H."/>
            <person name="Johannesson H."/>
        </authorList>
    </citation>
    <scope>NUCLEOTIDE SEQUENCE</scope>
    <source>
        <strain evidence="2">SMH3187-1</strain>
    </source>
</reference>
<feature type="domain" description="Heterokaryon incompatibility" evidence="1">
    <location>
        <begin position="158"/>
        <end position="219"/>
    </location>
</feature>
<keyword evidence="3" id="KW-1185">Reference proteome</keyword>
<proteinExistence type="predicted"/>
<gene>
    <name evidence="2" type="ORF">B0T18DRAFT_465994</name>
</gene>
<dbReference type="Pfam" id="PF06985">
    <property type="entry name" value="HET"/>
    <property type="match status" value="1"/>
</dbReference>
<dbReference type="PANTHER" id="PTHR24148">
    <property type="entry name" value="ANKYRIN REPEAT DOMAIN-CONTAINING PROTEIN 39 HOMOLOG-RELATED"/>
    <property type="match status" value="1"/>
</dbReference>
<organism evidence="2 3">
    <name type="scientific">Schizothecium vesticola</name>
    <dbReference type="NCBI Taxonomy" id="314040"/>
    <lineage>
        <taxon>Eukaryota</taxon>
        <taxon>Fungi</taxon>
        <taxon>Dikarya</taxon>
        <taxon>Ascomycota</taxon>
        <taxon>Pezizomycotina</taxon>
        <taxon>Sordariomycetes</taxon>
        <taxon>Sordariomycetidae</taxon>
        <taxon>Sordariales</taxon>
        <taxon>Schizotheciaceae</taxon>
        <taxon>Schizothecium</taxon>
    </lineage>
</organism>
<dbReference type="Proteomes" id="UP001172155">
    <property type="component" value="Unassembled WGS sequence"/>
</dbReference>
<dbReference type="InterPro" id="IPR052895">
    <property type="entry name" value="HetReg/Transcr_Mod"/>
</dbReference>
<dbReference type="EMBL" id="JAUKUD010000004">
    <property type="protein sequence ID" value="KAK0746724.1"/>
    <property type="molecule type" value="Genomic_DNA"/>
</dbReference>
<protein>
    <recommendedName>
        <fullName evidence="1">Heterokaryon incompatibility domain-containing protein</fullName>
    </recommendedName>
</protein>